<sequence length="46" mass="5208">MKRQVFGNFENLPLLLDLFSEIGEVNHAKLSGHVKLKKTISSRRGV</sequence>
<name>A0A829GL65_LACPA</name>
<dbReference type="Proteomes" id="UP000014316">
    <property type="component" value="Unassembled WGS sequence"/>
</dbReference>
<protein>
    <submittedName>
        <fullName evidence="1">Uncharacterized protein</fullName>
    </submittedName>
</protein>
<proteinExistence type="predicted"/>
<gene>
    <name evidence="1" type="ORF">Lpp123_01344</name>
</gene>
<organism evidence="1 2">
    <name type="scientific">Lacticaseibacillus paracasei subsp. paracasei Lpp123</name>
    <dbReference type="NCBI Taxonomy" id="1256201"/>
    <lineage>
        <taxon>Bacteria</taxon>
        <taxon>Bacillati</taxon>
        <taxon>Bacillota</taxon>
        <taxon>Bacilli</taxon>
        <taxon>Lactobacillales</taxon>
        <taxon>Lactobacillaceae</taxon>
        <taxon>Lacticaseibacillus</taxon>
    </lineage>
</organism>
<evidence type="ECO:0000313" key="2">
    <source>
        <dbReference type="Proteomes" id="UP000014316"/>
    </source>
</evidence>
<accession>A0A829GL65</accession>
<reference evidence="1 2" key="1">
    <citation type="journal article" date="2013" name="PLoS ONE">
        <title>Lactobacillus paracasei comparative genomics: towards species pan-genome definition and exploitation of diversity.</title>
        <authorList>
            <person name="Smokvina T."/>
            <person name="Wels M."/>
            <person name="Polka J."/>
            <person name="Chervaux C."/>
            <person name="Brisse S."/>
            <person name="Boekhorst J."/>
            <person name="van Hylckama Vlieg J.E."/>
            <person name="Siezen R.J."/>
        </authorList>
    </citation>
    <scope>NUCLEOTIDE SEQUENCE [LARGE SCALE GENOMIC DNA]</scope>
    <source>
        <strain evidence="1 2">Lpp123</strain>
    </source>
</reference>
<dbReference type="AlphaFoldDB" id="A0A829GL65"/>
<comment type="caution">
    <text evidence="1">The sequence shown here is derived from an EMBL/GenBank/DDBJ whole genome shotgun (WGS) entry which is preliminary data.</text>
</comment>
<dbReference type="EMBL" id="ANJW01000078">
    <property type="protein sequence ID" value="EPC58615.1"/>
    <property type="molecule type" value="Genomic_DNA"/>
</dbReference>
<evidence type="ECO:0000313" key="1">
    <source>
        <dbReference type="EMBL" id="EPC58615.1"/>
    </source>
</evidence>